<keyword evidence="3" id="KW-1003">Cell membrane</keyword>
<evidence type="ECO:0000256" key="4">
    <source>
        <dbReference type="ARBA" id="ARBA00022692"/>
    </source>
</evidence>
<proteinExistence type="inferred from homology"/>
<evidence type="ECO:0000256" key="6">
    <source>
        <dbReference type="ARBA" id="ARBA00023136"/>
    </source>
</evidence>
<protein>
    <submittedName>
        <fullName evidence="9">Uncharacterized protein</fullName>
    </submittedName>
</protein>
<keyword evidence="6 8" id="KW-0472">Membrane</keyword>
<dbReference type="Proteomes" id="UP000663889">
    <property type="component" value="Unassembled WGS sequence"/>
</dbReference>
<gene>
    <name evidence="9" type="ORF">SEV965_LOCUS18995</name>
</gene>
<evidence type="ECO:0000256" key="1">
    <source>
        <dbReference type="ARBA" id="ARBA00004424"/>
    </source>
</evidence>
<evidence type="ECO:0000256" key="3">
    <source>
        <dbReference type="ARBA" id="ARBA00022475"/>
    </source>
</evidence>
<dbReference type="GO" id="GO:0044341">
    <property type="term" value="P:sodium-dependent phosphate transport"/>
    <property type="evidence" value="ECO:0007669"/>
    <property type="project" value="InterPro"/>
</dbReference>
<dbReference type="InterPro" id="IPR003841">
    <property type="entry name" value="Na/Pi_transpt"/>
</dbReference>
<keyword evidence="5 8" id="KW-1133">Transmembrane helix</keyword>
<reference evidence="9" key="1">
    <citation type="submission" date="2021-02" db="EMBL/GenBank/DDBJ databases">
        <authorList>
            <person name="Nowell W R."/>
        </authorList>
    </citation>
    <scope>NUCLEOTIDE SEQUENCE</scope>
</reference>
<dbReference type="GO" id="GO:0005436">
    <property type="term" value="F:sodium:phosphate symporter activity"/>
    <property type="evidence" value="ECO:0007669"/>
    <property type="project" value="InterPro"/>
</dbReference>
<dbReference type="AlphaFoldDB" id="A0A814TLI2"/>
<dbReference type="PANTHER" id="PTHR10010">
    <property type="entry name" value="SOLUTE CARRIER FAMILY 34 SODIUM PHOSPHATE , MEMBER 2-RELATED"/>
    <property type="match status" value="1"/>
</dbReference>
<feature type="transmembrane region" description="Helical" evidence="8">
    <location>
        <begin position="83"/>
        <end position="106"/>
    </location>
</feature>
<sequence>MEAKSDRVFNDGNLPQTTDPNENKKWKDMNRKDRIKSITILILRLIGLLALLYLFVCSLDLMSSVCSFFVVPLIVFGLSLAGWYVFGGVLGPIVLIIILIILINILQRYKPKFLPAPLRTWLWLPVPFRSLAFYDRCLFSKKCFQCKKKVHLMTNNENIHNNETYIGDIEESL</sequence>
<dbReference type="EMBL" id="CAJNOU010001160">
    <property type="protein sequence ID" value="CAF1161402.1"/>
    <property type="molecule type" value="Genomic_DNA"/>
</dbReference>
<evidence type="ECO:0000256" key="8">
    <source>
        <dbReference type="SAM" id="Phobius"/>
    </source>
</evidence>
<organism evidence="9 10">
    <name type="scientific">Rotaria sordida</name>
    <dbReference type="NCBI Taxonomy" id="392033"/>
    <lineage>
        <taxon>Eukaryota</taxon>
        <taxon>Metazoa</taxon>
        <taxon>Spiralia</taxon>
        <taxon>Gnathifera</taxon>
        <taxon>Rotifera</taxon>
        <taxon>Eurotatoria</taxon>
        <taxon>Bdelloidea</taxon>
        <taxon>Philodinida</taxon>
        <taxon>Philodinidae</taxon>
        <taxon>Rotaria</taxon>
    </lineage>
</organism>
<evidence type="ECO:0000256" key="5">
    <source>
        <dbReference type="ARBA" id="ARBA00022989"/>
    </source>
</evidence>
<evidence type="ECO:0000313" key="10">
    <source>
        <dbReference type="Proteomes" id="UP000663889"/>
    </source>
</evidence>
<evidence type="ECO:0000256" key="2">
    <source>
        <dbReference type="ARBA" id="ARBA00005808"/>
    </source>
</evidence>
<comment type="subcellular location">
    <subcellularLocation>
        <location evidence="1">Apical cell membrane</location>
        <topology evidence="1">Multi-pass membrane protein</topology>
    </subcellularLocation>
</comment>
<accession>A0A814TLI2</accession>
<keyword evidence="4 8" id="KW-0812">Transmembrane</keyword>
<name>A0A814TLI2_9BILA</name>
<feature type="region of interest" description="Disordered" evidence="7">
    <location>
        <begin position="1"/>
        <end position="26"/>
    </location>
</feature>
<feature type="transmembrane region" description="Helical" evidence="8">
    <location>
        <begin position="41"/>
        <end position="71"/>
    </location>
</feature>
<dbReference type="GO" id="GO:0016324">
    <property type="term" value="C:apical plasma membrane"/>
    <property type="evidence" value="ECO:0007669"/>
    <property type="project" value="UniProtKB-SubCell"/>
</dbReference>
<comment type="caution">
    <text evidence="9">The sequence shown here is derived from an EMBL/GenBank/DDBJ whole genome shotgun (WGS) entry which is preliminary data.</text>
</comment>
<dbReference type="PANTHER" id="PTHR10010:SF46">
    <property type="entry name" value="SODIUM-DEPENDENT PHOSPHATE TRANSPORT PROTEIN 2B"/>
    <property type="match status" value="1"/>
</dbReference>
<evidence type="ECO:0000256" key="7">
    <source>
        <dbReference type="SAM" id="MobiDB-lite"/>
    </source>
</evidence>
<evidence type="ECO:0000313" key="9">
    <source>
        <dbReference type="EMBL" id="CAF1161402.1"/>
    </source>
</evidence>
<comment type="similarity">
    <text evidence="2">Belongs to the SLC34A transporter family.</text>
</comment>